<sequence>MNPIRNSAKAVIWRGTKLLLTRNTDGRGGYFYLFPGGGQEPGEELRDAVVRECLEETGLEVEVGELLHVREYIGRNHQFAEWDSEIHQVEFYFECRLDDGVEVPENGPNPDSSQVGVEWVEVQRLDSIELYPERLKRLLRRRGERICYLGDTN</sequence>
<accession>F8FLP6</accession>
<evidence type="ECO:0000256" key="2">
    <source>
        <dbReference type="ARBA" id="ARBA00022801"/>
    </source>
</evidence>
<dbReference type="GO" id="GO:0016787">
    <property type="term" value="F:hydrolase activity"/>
    <property type="evidence" value="ECO:0007669"/>
    <property type="project" value="UniProtKB-KW"/>
</dbReference>
<dbReference type="SUPFAM" id="SSF55811">
    <property type="entry name" value="Nudix"/>
    <property type="match status" value="1"/>
</dbReference>
<proteinExistence type="predicted"/>
<reference evidence="4 5" key="2">
    <citation type="journal article" date="2013" name="Genome Announc.">
        <title>Genome Sequence of Growth-Improving Paenibacillus mucilaginosus Strain KNP414.</title>
        <authorList>
            <person name="Lu J.J."/>
            <person name="Wang J.F."/>
            <person name="Hu X.F."/>
        </authorList>
    </citation>
    <scope>NUCLEOTIDE SEQUENCE [LARGE SCALE GENOMIC DNA]</scope>
    <source>
        <strain evidence="4 5">KNP414</strain>
    </source>
</reference>
<keyword evidence="2 4" id="KW-0378">Hydrolase</keyword>
<name>F8FLP6_PAEMK</name>
<dbReference type="PANTHER" id="PTHR43046:SF14">
    <property type="entry name" value="MUTT_NUDIX FAMILY PROTEIN"/>
    <property type="match status" value="1"/>
</dbReference>
<dbReference type="KEGG" id="pms:KNP414_05649"/>
<dbReference type="Proteomes" id="UP000006620">
    <property type="component" value="Chromosome"/>
</dbReference>
<dbReference type="RefSeq" id="WP_013919326.1">
    <property type="nucleotide sequence ID" value="NC_015690.1"/>
</dbReference>
<evidence type="ECO:0000313" key="5">
    <source>
        <dbReference type="Proteomes" id="UP000006620"/>
    </source>
</evidence>
<dbReference type="InterPro" id="IPR015797">
    <property type="entry name" value="NUDIX_hydrolase-like_dom_sf"/>
</dbReference>
<evidence type="ECO:0000259" key="3">
    <source>
        <dbReference type="PROSITE" id="PS51462"/>
    </source>
</evidence>
<dbReference type="InterPro" id="IPR000086">
    <property type="entry name" value="NUDIX_hydrolase_dom"/>
</dbReference>
<organism evidence="4 5">
    <name type="scientific">Paenibacillus mucilaginosus (strain KNP414)</name>
    <dbReference type="NCBI Taxonomy" id="1036673"/>
    <lineage>
        <taxon>Bacteria</taxon>
        <taxon>Bacillati</taxon>
        <taxon>Bacillota</taxon>
        <taxon>Bacilli</taxon>
        <taxon>Bacillales</taxon>
        <taxon>Paenibacillaceae</taxon>
        <taxon>Paenibacillus</taxon>
    </lineage>
</organism>
<dbReference type="HOGENOM" id="CLU_037162_18_3_9"/>
<dbReference type="EMBL" id="CP002869">
    <property type="protein sequence ID" value="AEI44173.1"/>
    <property type="molecule type" value="Genomic_DNA"/>
</dbReference>
<dbReference type="PATRIC" id="fig|1036673.3.peg.5242"/>
<gene>
    <name evidence="4" type="ordered locus">KNP414_05649</name>
</gene>
<dbReference type="PRINTS" id="PR00502">
    <property type="entry name" value="NUDIXFAMILY"/>
</dbReference>
<dbReference type="CDD" id="cd18880">
    <property type="entry name" value="NUDIX_ADPRase"/>
    <property type="match status" value="1"/>
</dbReference>
<dbReference type="Pfam" id="PF00293">
    <property type="entry name" value="NUDIX"/>
    <property type="match status" value="1"/>
</dbReference>
<comment type="cofactor">
    <cofactor evidence="1">
        <name>Mg(2+)</name>
        <dbReference type="ChEBI" id="CHEBI:18420"/>
    </cofactor>
</comment>
<dbReference type="AlphaFoldDB" id="F8FLP6"/>
<protein>
    <submittedName>
        <fullName evidence="4">NUDIX hydrolase</fullName>
    </submittedName>
</protein>
<dbReference type="PANTHER" id="PTHR43046">
    <property type="entry name" value="GDP-MANNOSE MANNOSYL HYDROLASE"/>
    <property type="match status" value="1"/>
</dbReference>
<evidence type="ECO:0000256" key="1">
    <source>
        <dbReference type="ARBA" id="ARBA00001946"/>
    </source>
</evidence>
<feature type="domain" description="Nudix hydrolase" evidence="3">
    <location>
        <begin position="3"/>
        <end position="143"/>
    </location>
</feature>
<reference evidence="5" key="1">
    <citation type="submission" date="2011-06" db="EMBL/GenBank/DDBJ databases">
        <title>Complete genome sequence of Paenibacillus mucilaginosus KNP414.</title>
        <authorList>
            <person name="Wang J."/>
            <person name="Hu S."/>
            <person name="Hu X."/>
            <person name="Zhang B."/>
            <person name="Dong D."/>
            <person name="Zhang S."/>
            <person name="Zhao K."/>
            <person name="Wu D."/>
        </authorList>
    </citation>
    <scope>NUCLEOTIDE SEQUENCE [LARGE SCALE GENOMIC DNA]</scope>
    <source>
        <strain evidence="5">KNP414</strain>
    </source>
</reference>
<dbReference type="InterPro" id="IPR020476">
    <property type="entry name" value="Nudix_hydrolase"/>
</dbReference>
<evidence type="ECO:0000313" key="4">
    <source>
        <dbReference type="EMBL" id="AEI44173.1"/>
    </source>
</evidence>
<dbReference type="Gene3D" id="3.90.79.10">
    <property type="entry name" value="Nucleoside Triphosphate Pyrophosphohydrolase"/>
    <property type="match status" value="1"/>
</dbReference>
<dbReference type="PROSITE" id="PS51462">
    <property type="entry name" value="NUDIX"/>
    <property type="match status" value="1"/>
</dbReference>